<evidence type="ECO:0000313" key="8">
    <source>
        <dbReference type="EMBL" id="OHX65282.1"/>
    </source>
</evidence>
<evidence type="ECO:0008006" key="10">
    <source>
        <dbReference type="Google" id="ProtNLM"/>
    </source>
</evidence>
<dbReference type="InterPro" id="IPR001128">
    <property type="entry name" value="Cyt_P450"/>
</dbReference>
<protein>
    <recommendedName>
        <fullName evidence="10">Cytochrome P450</fullName>
    </recommendedName>
</protein>
<comment type="similarity">
    <text evidence="7">Belongs to the cytochrome P450 family.</text>
</comment>
<name>A0A1S1YW82_FLAPC</name>
<evidence type="ECO:0000256" key="2">
    <source>
        <dbReference type="ARBA" id="ARBA00022723"/>
    </source>
</evidence>
<evidence type="ECO:0000256" key="4">
    <source>
        <dbReference type="ARBA" id="ARBA00023004"/>
    </source>
</evidence>
<comment type="cofactor">
    <cofactor evidence="1 6">
        <name>heme</name>
        <dbReference type="ChEBI" id="CHEBI:30413"/>
    </cofactor>
</comment>
<organism evidence="8 9">
    <name type="scientific">Flammeovirga pacifica</name>
    <dbReference type="NCBI Taxonomy" id="915059"/>
    <lineage>
        <taxon>Bacteria</taxon>
        <taxon>Pseudomonadati</taxon>
        <taxon>Bacteroidota</taxon>
        <taxon>Cytophagia</taxon>
        <taxon>Cytophagales</taxon>
        <taxon>Flammeovirgaceae</taxon>
        <taxon>Flammeovirga</taxon>
    </lineage>
</organism>
<keyword evidence="2 6" id="KW-0479">Metal-binding</keyword>
<keyword evidence="3 7" id="KW-0560">Oxidoreductase</keyword>
<dbReference type="InterPro" id="IPR017972">
    <property type="entry name" value="Cyt_P450_CS"/>
</dbReference>
<dbReference type="Pfam" id="PF00067">
    <property type="entry name" value="p450"/>
    <property type="match status" value="1"/>
</dbReference>
<dbReference type="EMBL" id="JRYR02000001">
    <property type="protein sequence ID" value="OHX65282.1"/>
    <property type="molecule type" value="Genomic_DNA"/>
</dbReference>
<reference evidence="8 9" key="1">
    <citation type="journal article" date="2012" name="Int. J. Syst. Evol. Microbiol.">
        <title>Flammeovirga pacifica sp. nov., isolated from deep-sea sediment.</title>
        <authorList>
            <person name="Xu H."/>
            <person name="Fu Y."/>
            <person name="Yang N."/>
            <person name="Ding Z."/>
            <person name="Lai Q."/>
            <person name="Zeng R."/>
        </authorList>
    </citation>
    <scope>NUCLEOTIDE SEQUENCE [LARGE SCALE GENOMIC DNA]</scope>
    <source>
        <strain evidence="9">DSM 24597 / LMG 26175 / WPAGA1</strain>
    </source>
</reference>
<dbReference type="PANTHER" id="PTHR24303">
    <property type="entry name" value="HEME-BINDING MONOOXYGENASE FAMILY"/>
    <property type="match status" value="1"/>
</dbReference>
<evidence type="ECO:0000256" key="5">
    <source>
        <dbReference type="ARBA" id="ARBA00023033"/>
    </source>
</evidence>
<dbReference type="PROSITE" id="PS00086">
    <property type="entry name" value="CYTOCHROME_P450"/>
    <property type="match status" value="1"/>
</dbReference>
<evidence type="ECO:0000256" key="3">
    <source>
        <dbReference type="ARBA" id="ARBA00023002"/>
    </source>
</evidence>
<accession>A0A1S1YW82</accession>
<dbReference type="OrthoDB" id="9764248at2"/>
<evidence type="ECO:0000256" key="1">
    <source>
        <dbReference type="ARBA" id="ARBA00001971"/>
    </source>
</evidence>
<dbReference type="PANTHER" id="PTHR24303:SF31">
    <property type="entry name" value="CYTOCHROME P450 307A1-RELATED"/>
    <property type="match status" value="1"/>
</dbReference>
<dbReference type="InterPro" id="IPR036396">
    <property type="entry name" value="Cyt_P450_sf"/>
</dbReference>
<dbReference type="STRING" id="915059.NH26_02430"/>
<evidence type="ECO:0000313" key="9">
    <source>
        <dbReference type="Proteomes" id="UP000179797"/>
    </source>
</evidence>
<dbReference type="GO" id="GO:0004497">
    <property type="term" value="F:monooxygenase activity"/>
    <property type="evidence" value="ECO:0007669"/>
    <property type="project" value="UniProtKB-KW"/>
</dbReference>
<dbReference type="InterPro" id="IPR002401">
    <property type="entry name" value="Cyt_P450_E_grp-I"/>
</dbReference>
<dbReference type="AlphaFoldDB" id="A0A1S1YW82"/>
<proteinExistence type="inferred from homology"/>
<dbReference type="PRINTS" id="PR00463">
    <property type="entry name" value="EP450I"/>
</dbReference>
<keyword evidence="5 7" id="KW-0503">Monooxygenase</keyword>
<dbReference type="Gene3D" id="1.10.630.10">
    <property type="entry name" value="Cytochrome P450"/>
    <property type="match status" value="1"/>
</dbReference>
<dbReference type="PRINTS" id="PR00385">
    <property type="entry name" value="P450"/>
</dbReference>
<feature type="binding site" description="axial binding residue" evidence="6">
    <location>
        <position position="421"/>
    </location>
    <ligand>
        <name>heme</name>
        <dbReference type="ChEBI" id="CHEBI:30413"/>
    </ligand>
    <ligandPart>
        <name>Fe</name>
        <dbReference type="ChEBI" id="CHEBI:18248"/>
    </ligandPart>
</feature>
<keyword evidence="6 7" id="KW-0349">Heme</keyword>
<dbReference type="GO" id="GO:0016705">
    <property type="term" value="F:oxidoreductase activity, acting on paired donors, with incorporation or reduction of molecular oxygen"/>
    <property type="evidence" value="ECO:0007669"/>
    <property type="project" value="InterPro"/>
</dbReference>
<dbReference type="SUPFAM" id="SSF48264">
    <property type="entry name" value="Cytochrome P450"/>
    <property type="match status" value="1"/>
</dbReference>
<dbReference type="GO" id="GO:0005506">
    <property type="term" value="F:iron ion binding"/>
    <property type="evidence" value="ECO:0007669"/>
    <property type="project" value="InterPro"/>
</dbReference>
<sequence>MNYSSTFKDLKGPKGKLLVGNVLDLDKDRLHLQYEDWGNEFGKLYRLKFLTTPVTVSTDPDFNAYILKNRPKKFRRLSKLAEVINDVGVEGVFSAEGDDWKKQRRVTQKALDKRHVEAFFPKIIQVANRLDNYWSNSLKSDPNHPHLTQDFIRATIDVTTNLAFGYDMNTVENSENTTQQHVEKIFPKINQRINSPFPFHKYFKSKSDKDFEVSMSYLKEVLGEIISETQKLLDENPELKEKPTNFLEAMLASQEKDNPFTWDEIFGNLYTMLLAGEDTTSNTLTWTTYFLAKYPEVQDKIRAELKDVIGEDGFQSLDQLKELKYINAVMKEVSRLKPVTPNLYMQANEDVVINDIFFPKDHFFILQLSAAARSEEFFEEALDFIPERWITEPSVNNTCPYSGHIKKEDAAKPFGGGPRLCPGKYLAEVEFAVFLSTLVNKYQIRFSSEKDEVEELFAFTMQAKNLNVIMSVLPINDKQEVDNYNLSNA</sequence>
<comment type="caution">
    <text evidence="8">The sequence shown here is derived from an EMBL/GenBank/DDBJ whole genome shotgun (WGS) entry which is preliminary data.</text>
</comment>
<keyword evidence="9" id="KW-1185">Reference proteome</keyword>
<dbReference type="Proteomes" id="UP000179797">
    <property type="component" value="Unassembled WGS sequence"/>
</dbReference>
<keyword evidence="4 6" id="KW-0408">Iron</keyword>
<evidence type="ECO:0000256" key="7">
    <source>
        <dbReference type="RuleBase" id="RU000461"/>
    </source>
</evidence>
<evidence type="ECO:0000256" key="6">
    <source>
        <dbReference type="PIRSR" id="PIRSR602401-1"/>
    </source>
</evidence>
<dbReference type="RefSeq" id="WP_044223816.1">
    <property type="nucleotide sequence ID" value="NZ_JRYR02000001.1"/>
</dbReference>
<gene>
    <name evidence="8" type="ORF">NH26_02430</name>
</gene>
<dbReference type="GO" id="GO:0020037">
    <property type="term" value="F:heme binding"/>
    <property type="evidence" value="ECO:0007669"/>
    <property type="project" value="InterPro"/>
</dbReference>